<dbReference type="PANTHER" id="PTHR11609:SF5">
    <property type="entry name" value="PHOSPHORIBOSYLAMINOIMIDAZOLE CARBOXYLASE"/>
    <property type="match status" value="1"/>
</dbReference>
<comment type="pathway">
    <text evidence="5">Purine metabolism.</text>
</comment>
<proteinExistence type="predicted"/>
<dbReference type="EMBL" id="AUZX01015200">
    <property type="protein sequence ID" value="EQD29665.1"/>
    <property type="molecule type" value="Genomic_DNA"/>
</dbReference>
<dbReference type="Pfam" id="PF22660">
    <property type="entry name" value="RS_preATP-grasp-like"/>
    <property type="match status" value="1"/>
</dbReference>
<accession>T0ZIJ2</accession>
<gene>
    <name evidence="7" type="ORF">B1A_20593</name>
</gene>
<evidence type="ECO:0000256" key="1">
    <source>
        <dbReference type="ARBA" id="ARBA00022598"/>
    </source>
</evidence>
<dbReference type="AlphaFoldDB" id="T0ZIJ2"/>
<keyword evidence="4" id="KW-0067">ATP-binding</keyword>
<dbReference type="SUPFAM" id="SSF56059">
    <property type="entry name" value="Glutathione synthetase ATP-binding domain-like"/>
    <property type="match status" value="1"/>
</dbReference>
<evidence type="ECO:0000256" key="3">
    <source>
        <dbReference type="ARBA" id="ARBA00022755"/>
    </source>
</evidence>
<dbReference type="InterPro" id="IPR011761">
    <property type="entry name" value="ATP-grasp"/>
</dbReference>
<keyword evidence="2" id="KW-0547">Nucleotide-binding</keyword>
<dbReference type="Pfam" id="PF02222">
    <property type="entry name" value="ATP-grasp"/>
    <property type="match status" value="1"/>
</dbReference>
<keyword evidence="3" id="KW-0658">Purine biosynthesis</keyword>
<sequence>TFDFENVPAATAEWLRQRVPVYPSPEALAVAQDRVSEKALFRDIGLDTPAFAAVSTRAELDAAVARIGVPSILKTRRLGYDGKGQFRLRSGADVDAAWAALCAQATPH</sequence>
<reference evidence="7" key="2">
    <citation type="journal article" date="2014" name="ISME J.">
        <title>Microbial stratification in low pH oxic and suboxic macroscopic growths along an acid mine drainage.</title>
        <authorList>
            <person name="Mendez-Garcia C."/>
            <person name="Mesa V."/>
            <person name="Sprenger R.R."/>
            <person name="Richter M."/>
            <person name="Diez M.S."/>
            <person name="Solano J."/>
            <person name="Bargiela R."/>
            <person name="Golyshina O.V."/>
            <person name="Manteca A."/>
            <person name="Ramos J.L."/>
            <person name="Gallego J.R."/>
            <person name="Llorente I."/>
            <person name="Martins Dos Santos V.A."/>
            <person name="Jensen O.N."/>
            <person name="Pelaez A.I."/>
            <person name="Sanchez J."/>
            <person name="Ferrer M."/>
        </authorList>
    </citation>
    <scope>NUCLEOTIDE SEQUENCE</scope>
</reference>
<feature type="non-terminal residue" evidence="7">
    <location>
        <position position="108"/>
    </location>
</feature>
<dbReference type="GO" id="GO:0016874">
    <property type="term" value="F:ligase activity"/>
    <property type="evidence" value="ECO:0007669"/>
    <property type="project" value="UniProtKB-KW"/>
</dbReference>
<dbReference type="InterPro" id="IPR013815">
    <property type="entry name" value="ATP_grasp_subdomain_1"/>
</dbReference>
<dbReference type="PANTHER" id="PTHR11609">
    <property type="entry name" value="PURINE BIOSYNTHESIS PROTEIN 6/7, PUR6/7"/>
    <property type="match status" value="1"/>
</dbReference>
<evidence type="ECO:0000256" key="2">
    <source>
        <dbReference type="ARBA" id="ARBA00022741"/>
    </source>
</evidence>
<evidence type="ECO:0000313" key="7">
    <source>
        <dbReference type="EMBL" id="EQD29665.1"/>
    </source>
</evidence>
<keyword evidence="1" id="KW-0436">Ligase</keyword>
<dbReference type="GO" id="GO:0005524">
    <property type="term" value="F:ATP binding"/>
    <property type="evidence" value="ECO:0007669"/>
    <property type="project" value="UniProtKB-KW"/>
</dbReference>
<feature type="domain" description="ATP-grasp" evidence="6">
    <location>
        <begin position="38"/>
        <end position="93"/>
    </location>
</feature>
<protein>
    <submittedName>
        <fullName evidence="7">Phosphoribosylaminoimidazole carboxylase ATPase subunit</fullName>
    </submittedName>
</protein>
<dbReference type="PROSITE" id="PS50975">
    <property type="entry name" value="ATP_GRASP"/>
    <property type="match status" value="1"/>
</dbReference>
<dbReference type="GO" id="GO:0005829">
    <property type="term" value="C:cytosol"/>
    <property type="evidence" value="ECO:0007669"/>
    <property type="project" value="TreeGrafter"/>
</dbReference>
<organism evidence="7">
    <name type="scientific">mine drainage metagenome</name>
    <dbReference type="NCBI Taxonomy" id="410659"/>
    <lineage>
        <taxon>unclassified sequences</taxon>
        <taxon>metagenomes</taxon>
        <taxon>ecological metagenomes</taxon>
    </lineage>
</organism>
<name>T0ZIJ2_9ZZZZ</name>
<evidence type="ECO:0000259" key="6">
    <source>
        <dbReference type="PROSITE" id="PS50975"/>
    </source>
</evidence>
<dbReference type="GO" id="GO:0006164">
    <property type="term" value="P:purine nucleotide biosynthetic process"/>
    <property type="evidence" value="ECO:0007669"/>
    <property type="project" value="UniProtKB-KW"/>
</dbReference>
<dbReference type="GO" id="GO:0046872">
    <property type="term" value="F:metal ion binding"/>
    <property type="evidence" value="ECO:0007669"/>
    <property type="project" value="InterPro"/>
</dbReference>
<reference evidence="7" key="1">
    <citation type="submission" date="2013-08" db="EMBL/GenBank/DDBJ databases">
        <authorList>
            <person name="Mendez C."/>
            <person name="Richter M."/>
            <person name="Ferrer M."/>
            <person name="Sanchez J."/>
        </authorList>
    </citation>
    <scope>NUCLEOTIDE SEQUENCE</scope>
</reference>
<evidence type="ECO:0000256" key="5">
    <source>
        <dbReference type="ARBA" id="ARBA00025704"/>
    </source>
</evidence>
<feature type="non-terminal residue" evidence="7">
    <location>
        <position position="1"/>
    </location>
</feature>
<dbReference type="FunFam" id="3.30.1490.20:FF:000015">
    <property type="entry name" value="N5-carboxyaminoimidazole ribonucleotide synthase"/>
    <property type="match status" value="1"/>
</dbReference>
<dbReference type="Gene3D" id="3.30.1490.20">
    <property type="entry name" value="ATP-grasp fold, A domain"/>
    <property type="match status" value="1"/>
</dbReference>
<dbReference type="Gene3D" id="3.40.50.20">
    <property type="match status" value="1"/>
</dbReference>
<dbReference type="InterPro" id="IPR003135">
    <property type="entry name" value="ATP-grasp_carboxylate-amine"/>
</dbReference>
<comment type="caution">
    <text evidence="7">The sequence shown here is derived from an EMBL/GenBank/DDBJ whole genome shotgun (WGS) entry which is preliminary data.</text>
</comment>
<dbReference type="InterPro" id="IPR054350">
    <property type="entry name" value="PurT/PurK_preATP-grasp"/>
</dbReference>
<evidence type="ECO:0000256" key="4">
    <source>
        <dbReference type="ARBA" id="ARBA00022840"/>
    </source>
</evidence>